<comment type="similarity">
    <text evidence="1">Belongs to the Gfo/Idh/MocA family.</text>
</comment>
<dbReference type="InterPro" id="IPR036291">
    <property type="entry name" value="NAD(P)-bd_dom_sf"/>
</dbReference>
<name>A0A423VSX3_9PEZI</name>
<dbReference type="InterPro" id="IPR051317">
    <property type="entry name" value="Gfo/Idh/MocA_oxidoreduct"/>
</dbReference>
<dbReference type="GO" id="GO:0000166">
    <property type="term" value="F:nucleotide binding"/>
    <property type="evidence" value="ECO:0007669"/>
    <property type="project" value="InterPro"/>
</dbReference>
<proteinExistence type="inferred from homology"/>
<evidence type="ECO:0008006" key="7">
    <source>
        <dbReference type="Google" id="ProtNLM"/>
    </source>
</evidence>
<dbReference type="EMBL" id="LKEA01000042">
    <property type="protein sequence ID" value="ROV94096.1"/>
    <property type="molecule type" value="Genomic_DNA"/>
</dbReference>
<dbReference type="InterPro" id="IPR055170">
    <property type="entry name" value="GFO_IDH_MocA-like_dom"/>
</dbReference>
<dbReference type="GO" id="GO:0016491">
    <property type="term" value="F:oxidoreductase activity"/>
    <property type="evidence" value="ECO:0007669"/>
    <property type="project" value="UniProtKB-KW"/>
</dbReference>
<dbReference type="SUPFAM" id="SSF55347">
    <property type="entry name" value="Glyceraldehyde-3-phosphate dehydrogenase-like, C-terminal domain"/>
    <property type="match status" value="1"/>
</dbReference>
<evidence type="ECO:0000259" key="4">
    <source>
        <dbReference type="Pfam" id="PF22725"/>
    </source>
</evidence>
<gene>
    <name evidence="5" type="ORF">VMCG_08226</name>
</gene>
<dbReference type="STRING" id="356882.A0A423VSX3"/>
<dbReference type="Gene3D" id="3.30.360.10">
    <property type="entry name" value="Dihydrodipicolinate Reductase, domain 2"/>
    <property type="match status" value="1"/>
</dbReference>
<keyword evidence="6" id="KW-1185">Reference proteome</keyword>
<dbReference type="PANTHER" id="PTHR43708:SF5">
    <property type="entry name" value="CONSERVED EXPRESSED OXIDOREDUCTASE (EUROFUNG)-RELATED"/>
    <property type="match status" value="1"/>
</dbReference>
<dbReference type="Pfam" id="PF01408">
    <property type="entry name" value="GFO_IDH_MocA"/>
    <property type="match status" value="1"/>
</dbReference>
<feature type="domain" description="Gfo/Idh/MocA-like oxidoreductase N-terminal" evidence="3">
    <location>
        <begin position="7"/>
        <end position="125"/>
    </location>
</feature>
<dbReference type="AlphaFoldDB" id="A0A423VSX3"/>
<dbReference type="OrthoDB" id="2129491at2759"/>
<organism evidence="5 6">
    <name type="scientific">Cytospora schulzeri</name>
    <dbReference type="NCBI Taxonomy" id="448051"/>
    <lineage>
        <taxon>Eukaryota</taxon>
        <taxon>Fungi</taxon>
        <taxon>Dikarya</taxon>
        <taxon>Ascomycota</taxon>
        <taxon>Pezizomycotina</taxon>
        <taxon>Sordariomycetes</taxon>
        <taxon>Sordariomycetidae</taxon>
        <taxon>Diaporthales</taxon>
        <taxon>Cytosporaceae</taxon>
        <taxon>Cytospora</taxon>
    </lineage>
</organism>
<evidence type="ECO:0000256" key="2">
    <source>
        <dbReference type="ARBA" id="ARBA00023002"/>
    </source>
</evidence>
<dbReference type="PANTHER" id="PTHR43708">
    <property type="entry name" value="CONSERVED EXPRESSED OXIDOREDUCTASE (EUROFUNG)"/>
    <property type="match status" value="1"/>
</dbReference>
<comment type="caution">
    <text evidence="5">The sequence shown here is derived from an EMBL/GenBank/DDBJ whole genome shotgun (WGS) entry which is preliminary data.</text>
</comment>
<reference evidence="5 6" key="1">
    <citation type="submission" date="2015-09" db="EMBL/GenBank/DDBJ databases">
        <title>Host preference determinants of Valsa canker pathogens revealed by comparative genomics.</title>
        <authorList>
            <person name="Yin Z."/>
            <person name="Huang L."/>
        </authorList>
    </citation>
    <scope>NUCLEOTIDE SEQUENCE [LARGE SCALE GENOMIC DNA]</scope>
    <source>
        <strain evidence="5 6">03-1</strain>
    </source>
</reference>
<evidence type="ECO:0000259" key="3">
    <source>
        <dbReference type="Pfam" id="PF01408"/>
    </source>
</evidence>
<keyword evidence="2" id="KW-0560">Oxidoreductase</keyword>
<evidence type="ECO:0000313" key="6">
    <source>
        <dbReference type="Proteomes" id="UP000283895"/>
    </source>
</evidence>
<dbReference type="SUPFAM" id="SSF51735">
    <property type="entry name" value="NAD(P)-binding Rossmann-fold domains"/>
    <property type="match status" value="1"/>
</dbReference>
<evidence type="ECO:0000256" key="1">
    <source>
        <dbReference type="ARBA" id="ARBA00010928"/>
    </source>
</evidence>
<feature type="domain" description="GFO/IDH/MocA-like oxidoreductase" evidence="4">
    <location>
        <begin position="134"/>
        <end position="265"/>
    </location>
</feature>
<dbReference type="Pfam" id="PF22725">
    <property type="entry name" value="GFO_IDH_MocA_C3"/>
    <property type="match status" value="1"/>
</dbReference>
<evidence type="ECO:0000313" key="5">
    <source>
        <dbReference type="EMBL" id="ROV94096.1"/>
    </source>
</evidence>
<sequence>MDEKAYNVSIIGYGLSAKVFHIPFIGLTKGLELHSIVQRSPAEGNSAPADHPSVKHFTTIDTMLEDPEIDLVILTTPPDSHLELTRKILEAGKHVLTEKPFVPTSADADDLMKLAREKNRLLCVYQNRRWDADFLTVQHLLEEDRLGHIYEFETHFDRYRPENPTNWKAAMSMAEAGGVLYDLGSHLIDQIYVLFGMPSGVYGMFIRQREGKFVYGGGSPDQEPDSINAVLSYENRGLIVHVRIGVLSVESKQPRFWIRGTKGSYHKVGLDAQEAQLKSGMKATDVGFGVDGAAYNGTVELLQEDGTVQDFTYPNVEPQTYLKFYELLAKALASGKEQDLPVRLNQLKEVMLMVVGIPVQPAGIVTLVDVVVMVPELVLVEEEEVVKAEVDDFEVELDVLVVKVLEAVVLVVVVVDLVLVTELEDELVDEIQLRS</sequence>
<accession>A0A423VSX3</accession>
<protein>
    <recommendedName>
        <fullName evidence="7">Gfo/Idh/MocA-like oxidoreductase N-terminal domain-containing protein</fullName>
    </recommendedName>
</protein>
<dbReference type="Proteomes" id="UP000283895">
    <property type="component" value="Unassembled WGS sequence"/>
</dbReference>
<dbReference type="Gene3D" id="3.40.50.720">
    <property type="entry name" value="NAD(P)-binding Rossmann-like Domain"/>
    <property type="match status" value="1"/>
</dbReference>
<dbReference type="InterPro" id="IPR000683">
    <property type="entry name" value="Gfo/Idh/MocA-like_OxRdtase_N"/>
</dbReference>